<name>A0ABV2BDH6_9LACO</name>
<keyword evidence="2" id="KW-1185">Reference proteome</keyword>
<protein>
    <recommendedName>
        <fullName evidence="3">Thioredoxin domain-containing protein</fullName>
    </recommendedName>
</protein>
<sequence>MIRKIFKRVGMLLLLIIIAISIWLCLAIHRFNQDSKYTFNEAVKNKNTLVIVYKPSCKRCHRVLPRLFLEHCLDRKKEIVINGEKLNDEQRDELENRITPTFRYKNISYNTANISEVEQIWSKSH</sequence>
<dbReference type="InterPro" id="IPR036249">
    <property type="entry name" value="Thioredoxin-like_sf"/>
</dbReference>
<evidence type="ECO:0008006" key="3">
    <source>
        <dbReference type="Google" id="ProtNLM"/>
    </source>
</evidence>
<evidence type="ECO:0000313" key="1">
    <source>
        <dbReference type="EMBL" id="MES5150991.1"/>
    </source>
</evidence>
<accession>A0ABV2BDH6</accession>
<dbReference type="SUPFAM" id="SSF52833">
    <property type="entry name" value="Thioredoxin-like"/>
    <property type="match status" value="1"/>
</dbReference>
<evidence type="ECO:0000313" key="2">
    <source>
        <dbReference type="Proteomes" id="UP001434419"/>
    </source>
</evidence>
<reference evidence="1" key="1">
    <citation type="submission" date="2024-06" db="EMBL/GenBank/DDBJ databases">
        <title>Vaginal Lactobacillus fatty acid response mechanisms reveal a metabolite-targeted strategy for bacterial vaginosis treatment.</title>
        <authorList>
            <person name="Zhu M."/>
            <person name="Blainey P.C."/>
            <person name="Bloom S.M."/>
            <person name="Kwon D.S."/>
        </authorList>
    </citation>
    <scope>NUCLEOTIDE SEQUENCE</scope>
    <source>
        <strain evidence="1">194_F1_1</strain>
    </source>
</reference>
<organism evidence="1 2">
    <name type="scientific">Lactobacillus crispatus</name>
    <dbReference type="NCBI Taxonomy" id="47770"/>
    <lineage>
        <taxon>Bacteria</taxon>
        <taxon>Bacillati</taxon>
        <taxon>Bacillota</taxon>
        <taxon>Bacilli</taxon>
        <taxon>Lactobacillales</taxon>
        <taxon>Lactobacillaceae</taxon>
        <taxon>Lactobacillus</taxon>
    </lineage>
</organism>
<comment type="caution">
    <text evidence="1">The sequence shown here is derived from an EMBL/GenBank/DDBJ whole genome shotgun (WGS) entry which is preliminary data.</text>
</comment>
<dbReference type="RefSeq" id="WP_353579846.1">
    <property type="nucleotide sequence ID" value="NZ_JBETVU010000013.1"/>
</dbReference>
<gene>
    <name evidence="1" type="ORF">ABVC42_14235</name>
</gene>
<dbReference type="EMBL" id="JBETVU010000013">
    <property type="protein sequence ID" value="MES5150991.1"/>
    <property type="molecule type" value="Genomic_DNA"/>
</dbReference>
<dbReference type="Proteomes" id="UP001434419">
    <property type="component" value="Unassembled WGS sequence"/>
</dbReference>
<proteinExistence type="predicted"/>